<dbReference type="InterPro" id="IPR021730">
    <property type="entry name" value="YdbH"/>
</dbReference>
<evidence type="ECO:0000313" key="2">
    <source>
        <dbReference type="EMBL" id="QKG72774.1"/>
    </source>
</evidence>
<name>A0A7D3XT49_9SPHN</name>
<feature type="compositionally biased region" description="Basic and acidic residues" evidence="1">
    <location>
        <begin position="1035"/>
        <end position="1047"/>
    </location>
</feature>
<organism evidence="2 3">
    <name type="scientific">Erythrobacter mangrovi</name>
    <dbReference type="NCBI Taxonomy" id="2739433"/>
    <lineage>
        <taxon>Bacteria</taxon>
        <taxon>Pseudomonadati</taxon>
        <taxon>Pseudomonadota</taxon>
        <taxon>Alphaproteobacteria</taxon>
        <taxon>Sphingomonadales</taxon>
        <taxon>Erythrobacteraceae</taxon>
        <taxon>Erythrobacter/Porphyrobacter group</taxon>
        <taxon>Erythrobacter</taxon>
    </lineage>
</organism>
<feature type="region of interest" description="Disordered" evidence="1">
    <location>
        <begin position="1035"/>
        <end position="1063"/>
    </location>
</feature>
<sequence length="1063" mass="112502">MRRDSRSPWRKKRWAIPGMLIAVLFVGLAVAWLSRERIADNIIADQLEAYDLPASYKIDSIAGRRQVLSNLVIGDPAAPDFTAKRVVVTLKYGMGLPTVGSVTLAEPRIYGSFRDGRLTFGTLDRVIFAESDQPPTLPDFSLAIRDGRGLIETDWGPIGFKSEGQGTLRSGFAGIFAATAPRLALPGCTGRNATVFGKVTTSAGAPSFSGPLRLSSLDCVESGLTIANYAAALEVSLDKELANPTLDARLDGGETRHADYVISGLTGSIHAQLREGAASGRFSLAGRGASSPQVAAAVLTAEGQARGSADLRKLEIDSQVEGNGLRLGPKLIGVINDMVASGEGTLLAPLASQIGRALQAETRGSALAADIRVRKGVERLAVLIPSAELRGGSGGRIVSLSRVEIASDGKSPPRIAGNIAMGGANLPRIAGRMERAPGGAVEFSLAMERYAAGEASLAVPRMVMRQSAAGALRFAGQVVASGPLPGGAASNLRIPVDGSWSPGGTLALWSACTDVDFDRLEMANLRFERRSLQLCPPRGKPILSSGAGGLRIAAGLPSIDLEGFLGETPIRLASGPIGFAYPGAMTARAIDVTLGPIDTASRFRISNIDAFLDKGIAGTFSEAEVKLAAVPLDISDGAGTWDYADGQLSIFDASFRLTDRQRSARFEALVARGATLALRDNVIDANAEMRHPASDRLVGVADIRHNLASAAGHADLLVPNLKFDEGLQPDELSHLALGVIANADGIVSGKGRIDWDAEGGITSSGTFGSEGLDFAAAFGPVNGASGQIEFTDLLSLTTKPGQKLYVASINPGVEVLDGEVDFELRDGKVLTVAGGSWPFMGGRLILRSVDFNFGVSEERRYIFEIVGLEAAQFVQQMELENISATGVFDGTVPIVFDANGNGQIETGVLISRPPGGNLSYVGELTYEDLSPIANFAFDALRSLDYRQMRVIMEGPLIGEIVTRVRFDGVNQGEGAKSNFVTRRLAGLPLQFRVNIKAQFYQLLTSLKSLYDPAAVRDPRELGLLSDDGKRFIRREVSGEDATPKIEPEDLIPDESPIQPQESE</sequence>
<evidence type="ECO:0000256" key="1">
    <source>
        <dbReference type="SAM" id="MobiDB-lite"/>
    </source>
</evidence>
<reference evidence="2 3" key="1">
    <citation type="submission" date="2020-05" db="EMBL/GenBank/DDBJ databases">
        <title>Erythrobacter mangrovi sp. nov., isolated from rhizosphere soil of mangrove plant (Kandelia candel).</title>
        <authorList>
            <person name="Ye Y.H."/>
        </authorList>
    </citation>
    <scope>NUCLEOTIDE SEQUENCE [LARGE SCALE GENOMIC DNA]</scope>
    <source>
        <strain evidence="2 3">EB310</strain>
    </source>
</reference>
<dbReference type="EMBL" id="CP053921">
    <property type="protein sequence ID" value="QKG72774.1"/>
    <property type="molecule type" value="Genomic_DNA"/>
</dbReference>
<gene>
    <name evidence="2" type="ORF">HQR01_10915</name>
</gene>
<dbReference type="Pfam" id="PF11739">
    <property type="entry name" value="YdbH-like"/>
    <property type="match status" value="1"/>
</dbReference>
<accession>A0A7D3XT49</accession>
<keyword evidence="3" id="KW-1185">Reference proteome</keyword>
<protein>
    <submittedName>
        <fullName evidence="2">YdbH domain-containing protein</fullName>
    </submittedName>
</protein>
<dbReference type="KEGG" id="emv:HQR01_10915"/>
<dbReference type="AlphaFoldDB" id="A0A7D3XT49"/>
<proteinExistence type="predicted"/>
<evidence type="ECO:0000313" key="3">
    <source>
        <dbReference type="Proteomes" id="UP000504693"/>
    </source>
</evidence>
<dbReference type="Proteomes" id="UP000504693">
    <property type="component" value="Chromosome"/>
</dbReference>